<feature type="transmembrane region" description="Helical" evidence="6">
    <location>
        <begin position="31"/>
        <end position="51"/>
    </location>
</feature>
<evidence type="ECO:0000259" key="7">
    <source>
        <dbReference type="PROSITE" id="PS50928"/>
    </source>
</evidence>
<dbReference type="SUPFAM" id="SSF161098">
    <property type="entry name" value="MetI-like"/>
    <property type="match status" value="1"/>
</dbReference>
<accession>A0A7J5UQ17</accession>
<dbReference type="RefSeq" id="WP_152202594.1">
    <property type="nucleotide sequence ID" value="NZ_VUKF01000015.1"/>
</dbReference>
<dbReference type="InterPro" id="IPR000515">
    <property type="entry name" value="MetI-like"/>
</dbReference>
<dbReference type="InterPro" id="IPR035906">
    <property type="entry name" value="MetI-like_sf"/>
</dbReference>
<dbReference type="Pfam" id="PF00528">
    <property type="entry name" value="BPD_transp_1"/>
    <property type="match status" value="1"/>
</dbReference>
<name>A0A7J5UQ17_9MICO</name>
<sequence>MSTAAAANPWFSWDYLQNNWSDVAQYTGQHVSLTLEAMLFAVLIALPLALLAHRVPAIGTAAVAGSAVLYTVPSLALFGLLVPFTGIGRTTVLIGLTGYALLVLVRNAIVGLQGVPAEVSDAARGMGYSAGRRLLTVELPLALPAIITGVRLATVSTVALVTVGVVVGYGGLGQLMYRGFNSGYRAEIMTAAVLCLLIALVADLLLLAIGRAITPWVRRRRA</sequence>
<feature type="transmembrane region" description="Helical" evidence="6">
    <location>
        <begin position="188"/>
        <end position="213"/>
    </location>
</feature>
<organism evidence="8 9">
    <name type="scientific">Georgenia thermotolerans</name>
    <dbReference type="NCBI Taxonomy" id="527326"/>
    <lineage>
        <taxon>Bacteria</taxon>
        <taxon>Bacillati</taxon>
        <taxon>Actinomycetota</taxon>
        <taxon>Actinomycetes</taxon>
        <taxon>Micrococcales</taxon>
        <taxon>Bogoriellaceae</taxon>
        <taxon>Georgenia</taxon>
    </lineage>
</organism>
<dbReference type="GO" id="GO:0055085">
    <property type="term" value="P:transmembrane transport"/>
    <property type="evidence" value="ECO:0007669"/>
    <property type="project" value="InterPro"/>
</dbReference>
<dbReference type="Gene3D" id="1.10.3720.10">
    <property type="entry name" value="MetI-like"/>
    <property type="match status" value="1"/>
</dbReference>
<evidence type="ECO:0000256" key="4">
    <source>
        <dbReference type="ARBA" id="ARBA00022989"/>
    </source>
</evidence>
<feature type="domain" description="ABC transmembrane type-1" evidence="7">
    <location>
        <begin position="27"/>
        <end position="206"/>
    </location>
</feature>
<gene>
    <name evidence="8" type="ORF">GB883_08770</name>
</gene>
<keyword evidence="5 6" id="KW-0472">Membrane</keyword>
<comment type="similarity">
    <text evidence="6">Belongs to the binding-protein-dependent transport system permease family.</text>
</comment>
<dbReference type="AlphaFoldDB" id="A0A7J5UQ17"/>
<keyword evidence="4 6" id="KW-1133">Transmembrane helix</keyword>
<feature type="transmembrane region" description="Helical" evidence="6">
    <location>
        <begin position="87"/>
        <end position="105"/>
    </location>
</feature>
<evidence type="ECO:0000256" key="1">
    <source>
        <dbReference type="ARBA" id="ARBA00004141"/>
    </source>
</evidence>
<dbReference type="InterPro" id="IPR051204">
    <property type="entry name" value="ABC_transp_perm/SBD"/>
</dbReference>
<evidence type="ECO:0000256" key="5">
    <source>
        <dbReference type="ARBA" id="ARBA00023136"/>
    </source>
</evidence>
<proteinExistence type="inferred from homology"/>
<feature type="transmembrane region" description="Helical" evidence="6">
    <location>
        <begin position="141"/>
        <end position="168"/>
    </location>
</feature>
<dbReference type="PROSITE" id="PS50928">
    <property type="entry name" value="ABC_TM1"/>
    <property type="match status" value="1"/>
</dbReference>
<dbReference type="GO" id="GO:0031460">
    <property type="term" value="P:glycine betaine transport"/>
    <property type="evidence" value="ECO:0007669"/>
    <property type="project" value="TreeGrafter"/>
</dbReference>
<evidence type="ECO:0000313" key="9">
    <source>
        <dbReference type="Proteomes" id="UP000451860"/>
    </source>
</evidence>
<evidence type="ECO:0000313" key="8">
    <source>
        <dbReference type="EMBL" id="KAE8764505.1"/>
    </source>
</evidence>
<dbReference type="Proteomes" id="UP000451860">
    <property type="component" value="Unassembled WGS sequence"/>
</dbReference>
<reference evidence="8 9" key="1">
    <citation type="submission" date="2019-10" db="EMBL/GenBank/DDBJ databases">
        <title>Georgenia wutianyii sp. nov. and Georgenia yuyongxinii sp. nov. isolated from plateau pika (Ochotona curzoniae) in the Qinghai-Tibet plateau of China.</title>
        <authorList>
            <person name="Tian Z."/>
        </authorList>
    </citation>
    <scope>NUCLEOTIDE SEQUENCE [LARGE SCALE GENOMIC DNA]</scope>
    <source>
        <strain evidence="8 9">DSM 21501</strain>
    </source>
</reference>
<dbReference type="CDD" id="cd06261">
    <property type="entry name" value="TM_PBP2"/>
    <property type="match status" value="1"/>
</dbReference>
<evidence type="ECO:0000256" key="6">
    <source>
        <dbReference type="RuleBase" id="RU363032"/>
    </source>
</evidence>
<comment type="subcellular location">
    <subcellularLocation>
        <location evidence="6">Cell membrane</location>
        <topology evidence="6">Multi-pass membrane protein</topology>
    </subcellularLocation>
    <subcellularLocation>
        <location evidence="1">Membrane</location>
        <topology evidence="1">Multi-pass membrane protein</topology>
    </subcellularLocation>
</comment>
<evidence type="ECO:0000256" key="2">
    <source>
        <dbReference type="ARBA" id="ARBA00022448"/>
    </source>
</evidence>
<dbReference type="GO" id="GO:0005886">
    <property type="term" value="C:plasma membrane"/>
    <property type="evidence" value="ECO:0007669"/>
    <property type="project" value="UniProtKB-SubCell"/>
</dbReference>
<feature type="transmembrane region" description="Helical" evidence="6">
    <location>
        <begin position="58"/>
        <end position="81"/>
    </location>
</feature>
<dbReference type="OrthoDB" id="3233284at2"/>
<comment type="caution">
    <text evidence="8">The sequence shown here is derived from an EMBL/GenBank/DDBJ whole genome shotgun (WGS) entry which is preliminary data.</text>
</comment>
<keyword evidence="2 6" id="KW-0813">Transport</keyword>
<dbReference type="PANTHER" id="PTHR30177:SF4">
    <property type="entry name" value="OSMOPROTECTANT IMPORT PERMEASE PROTEIN OSMW"/>
    <property type="match status" value="1"/>
</dbReference>
<evidence type="ECO:0000256" key="3">
    <source>
        <dbReference type="ARBA" id="ARBA00022692"/>
    </source>
</evidence>
<keyword evidence="3 6" id="KW-0812">Transmembrane</keyword>
<keyword evidence="9" id="KW-1185">Reference proteome</keyword>
<dbReference type="PANTHER" id="PTHR30177">
    <property type="entry name" value="GLYCINE BETAINE/L-PROLINE TRANSPORT SYSTEM PERMEASE PROTEIN PROW"/>
    <property type="match status" value="1"/>
</dbReference>
<dbReference type="EMBL" id="WHJE01000031">
    <property type="protein sequence ID" value="KAE8764505.1"/>
    <property type="molecule type" value="Genomic_DNA"/>
</dbReference>
<protein>
    <submittedName>
        <fullName evidence="8">ABC transporter permease subunit</fullName>
    </submittedName>
</protein>